<evidence type="ECO:0000256" key="1">
    <source>
        <dbReference type="SAM" id="SignalP"/>
    </source>
</evidence>
<reference evidence="2 3" key="1">
    <citation type="submission" date="2017-04" db="EMBL/GenBank/DDBJ databases">
        <title>Genome Sequence of the Model Brown-Rot Fungus Postia placenta SB12.</title>
        <authorList>
            <consortium name="DOE Joint Genome Institute"/>
            <person name="Gaskell J."/>
            <person name="Kersten P."/>
            <person name="Larrondo L.F."/>
            <person name="Canessa P."/>
            <person name="Martinez D."/>
            <person name="Hibbett D."/>
            <person name="Schmoll M."/>
            <person name="Kubicek C.P."/>
            <person name="Martinez A.T."/>
            <person name="Yadav J."/>
            <person name="Master E."/>
            <person name="Magnuson J.K."/>
            <person name="James T."/>
            <person name="Yaver D."/>
            <person name="Berka R."/>
            <person name="Labutti K."/>
            <person name="Lipzen A."/>
            <person name="Aerts A."/>
            <person name="Barry K."/>
            <person name="Henrissat B."/>
            <person name="Blanchette R."/>
            <person name="Grigoriev I."/>
            <person name="Cullen D."/>
        </authorList>
    </citation>
    <scope>NUCLEOTIDE SEQUENCE [LARGE SCALE GENOMIC DNA]</scope>
    <source>
        <strain evidence="2 3">MAD-698-R-SB12</strain>
    </source>
</reference>
<gene>
    <name evidence="2" type="ORF">POSPLADRAFT_1156812</name>
</gene>
<dbReference type="AlphaFoldDB" id="A0A1X6MLV3"/>
<feature type="chain" id="PRO_5010856743" evidence="1">
    <location>
        <begin position="24"/>
        <end position="150"/>
    </location>
</feature>
<evidence type="ECO:0000313" key="2">
    <source>
        <dbReference type="EMBL" id="OSX57427.1"/>
    </source>
</evidence>
<dbReference type="GeneID" id="36332056"/>
<protein>
    <submittedName>
        <fullName evidence="2">Uncharacterized protein</fullName>
    </submittedName>
</protein>
<feature type="signal peptide" evidence="1">
    <location>
        <begin position="1"/>
        <end position="23"/>
    </location>
</feature>
<evidence type="ECO:0000313" key="3">
    <source>
        <dbReference type="Proteomes" id="UP000194127"/>
    </source>
</evidence>
<proteinExistence type="predicted"/>
<dbReference type="OrthoDB" id="2806341at2759"/>
<dbReference type="Proteomes" id="UP000194127">
    <property type="component" value="Unassembled WGS sequence"/>
</dbReference>
<keyword evidence="3" id="KW-1185">Reference proteome</keyword>
<dbReference type="RefSeq" id="XP_024334221.1">
    <property type="nucleotide sequence ID" value="XM_024487107.1"/>
</dbReference>
<organism evidence="2 3">
    <name type="scientific">Postia placenta MAD-698-R-SB12</name>
    <dbReference type="NCBI Taxonomy" id="670580"/>
    <lineage>
        <taxon>Eukaryota</taxon>
        <taxon>Fungi</taxon>
        <taxon>Dikarya</taxon>
        <taxon>Basidiomycota</taxon>
        <taxon>Agaricomycotina</taxon>
        <taxon>Agaricomycetes</taxon>
        <taxon>Polyporales</taxon>
        <taxon>Adustoporiaceae</taxon>
        <taxon>Rhodonia</taxon>
    </lineage>
</organism>
<keyword evidence="1" id="KW-0732">Signal</keyword>
<accession>A0A1X6MLV3</accession>
<name>A0A1X6MLV3_9APHY</name>
<sequence>MQLRAFIVVALAGVLLPAANVAANPTVRLVDGGTHAGQADIAALEARRRCNDVDYIDIKFDYSGKTFALCANVFYQTWLDASTPSYFSLCGTESFLCNRAKYSGVCNMANVLISCEVASQYCASLGGNMYCFPVVEDGAASVEVGHSRSE</sequence>
<dbReference type="EMBL" id="KZ110608">
    <property type="protein sequence ID" value="OSX57427.1"/>
    <property type="molecule type" value="Genomic_DNA"/>
</dbReference>